<evidence type="ECO:0000256" key="5">
    <source>
        <dbReference type="ARBA" id="ARBA00022729"/>
    </source>
</evidence>
<keyword evidence="6 23" id="KW-1133">Transmembrane helix</keyword>
<name>D2HMJ5_AILME</name>
<evidence type="ECO:0000256" key="12">
    <source>
        <dbReference type="ARBA" id="ARBA00023170"/>
    </source>
</evidence>
<dbReference type="EMBL" id="GL193046">
    <property type="protein sequence ID" value="EFB16370.1"/>
    <property type="molecule type" value="Genomic_DNA"/>
</dbReference>
<evidence type="ECO:0000256" key="2">
    <source>
        <dbReference type="ARBA" id="ARBA00022475"/>
    </source>
</evidence>
<evidence type="ECO:0000259" key="26">
    <source>
        <dbReference type="SMART" id="SM00918"/>
    </source>
</evidence>
<dbReference type="FunFam" id="1.10.287.70:FF:000067">
    <property type="entry name" value="glutamate receptor 2 isoform X1"/>
    <property type="match status" value="1"/>
</dbReference>
<dbReference type="SMART" id="SM00918">
    <property type="entry name" value="Lig_chan-Glu_bd"/>
    <property type="match status" value="1"/>
</dbReference>
<feature type="binding site" evidence="20">
    <location>
        <position position="603"/>
    </location>
    <ligand>
        <name>L-glutamate</name>
        <dbReference type="ChEBI" id="CHEBI:29985"/>
    </ligand>
</feature>
<feature type="binding site" evidence="20">
    <location>
        <position position="428"/>
    </location>
    <ligand>
        <name>L-glutamate</name>
        <dbReference type="ChEBI" id="CHEBI:29985"/>
    </ligand>
</feature>
<feature type="binding site" evidence="20">
    <location>
        <position position="426"/>
    </location>
    <ligand>
        <name>L-glutamate</name>
        <dbReference type="ChEBI" id="CHEBI:29985"/>
    </ligand>
</feature>
<dbReference type="SUPFAM" id="SSF53822">
    <property type="entry name" value="Periplasmic binding protein-like I"/>
    <property type="match status" value="1"/>
</dbReference>
<keyword evidence="2 23" id="KW-1003">Cell membrane</keyword>
<feature type="site" description="Crucial to convey clamshell closure to channel opening" evidence="21">
    <location>
        <position position="581"/>
    </location>
</feature>
<dbReference type="FunFam" id="3.40.190.10:FF:000001">
    <property type="entry name" value="Glutamate receptor ionotropic, kainate 2"/>
    <property type="match status" value="1"/>
</dbReference>
<evidence type="ECO:0000256" key="11">
    <source>
        <dbReference type="ARBA" id="ARBA00023157"/>
    </source>
</evidence>
<feature type="transmembrane region" description="Helical" evidence="23">
    <location>
        <begin position="469"/>
        <end position="491"/>
    </location>
</feature>
<keyword evidence="17 23" id="KW-0407">Ion channel</keyword>
<feature type="disulfide bond" evidence="22">
    <location>
        <begin position="9"/>
        <end position="257"/>
    </location>
</feature>
<evidence type="ECO:0000256" key="3">
    <source>
        <dbReference type="ARBA" id="ARBA00022553"/>
    </source>
</evidence>
<feature type="transmembrane region" description="Helical" evidence="23">
    <location>
        <begin position="742"/>
        <end position="764"/>
    </location>
</feature>
<dbReference type="AlphaFoldDB" id="D2HMJ5"/>
<keyword evidence="14 23" id="KW-0628">Postsynaptic cell membrane</keyword>
<comment type="subcellular location">
    <subcellularLocation>
        <location evidence="18 23">Postsynaptic cell membrane</location>
        <topology evidence="18 23">Multi-pass membrane protein</topology>
    </subcellularLocation>
</comment>
<feature type="binding site" evidence="20">
    <location>
        <position position="433"/>
    </location>
    <ligand>
        <name>L-glutamate</name>
        <dbReference type="ChEBI" id="CHEBI:29985"/>
    </ligand>
</feature>
<keyword evidence="15 23" id="KW-1071">Ligand-gated ion channel</keyword>
<evidence type="ECO:0000259" key="25">
    <source>
        <dbReference type="SMART" id="SM00079"/>
    </source>
</evidence>
<dbReference type="InterPro" id="IPR028082">
    <property type="entry name" value="Peripla_BP_I"/>
</dbReference>
<dbReference type="InterPro" id="IPR015683">
    <property type="entry name" value="Ionotropic_Glu_rcpt"/>
</dbReference>
<evidence type="ECO:0000256" key="7">
    <source>
        <dbReference type="ARBA" id="ARBA00023018"/>
    </source>
</evidence>
<feature type="region of interest" description="Disordered" evidence="24">
    <location>
        <begin position="791"/>
        <end position="813"/>
    </location>
</feature>
<keyword evidence="16" id="KW-0449">Lipoprotein</keyword>
<comment type="function">
    <text evidence="23">Receptor for glutamate that functions as a ligand-gated ion channel in the central nervous system and plays an important role in excitatory synaptic transmission. L-glutamate acts as an excitatory neurotransmitter at many synapses in the central nervous system.</text>
</comment>
<gene>
    <name evidence="27" type="ORF">PANDA_012817</name>
</gene>
<keyword evidence="3" id="KW-0597">Phosphoprotein</keyword>
<evidence type="ECO:0000256" key="18">
    <source>
        <dbReference type="ARBA" id="ARBA00034104"/>
    </source>
</evidence>
<proteinExistence type="inferred from homology"/>
<dbReference type="SUPFAM" id="SSF81324">
    <property type="entry name" value="Voltage-gated potassium channels"/>
    <property type="match status" value="1"/>
</dbReference>
<dbReference type="SUPFAM" id="SSF53850">
    <property type="entry name" value="Periplasmic binding protein-like II"/>
    <property type="match status" value="1"/>
</dbReference>
<evidence type="ECO:0000256" key="14">
    <source>
        <dbReference type="ARBA" id="ARBA00023257"/>
    </source>
</evidence>
<dbReference type="PANTHER" id="PTHR18966">
    <property type="entry name" value="IONOTROPIC GLUTAMATE RECEPTOR"/>
    <property type="match status" value="1"/>
</dbReference>
<feature type="non-terminal residue" evidence="27">
    <location>
        <position position="1"/>
    </location>
</feature>
<evidence type="ECO:0000256" key="13">
    <source>
        <dbReference type="ARBA" id="ARBA00023180"/>
    </source>
</evidence>
<dbReference type="FunFam" id="3.40.190.10:FF:000666">
    <property type="entry name" value="Glutamate receptor, ionotropic, AMPA 2a"/>
    <property type="match status" value="1"/>
</dbReference>
<evidence type="ECO:0000256" key="24">
    <source>
        <dbReference type="SAM" id="MobiDB-lite"/>
    </source>
</evidence>
<feature type="site" description="Interaction with the cone snail toxin Con-ikot-ikot" evidence="21">
    <location>
        <position position="401"/>
    </location>
</feature>
<evidence type="ECO:0000256" key="15">
    <source>
        <dbReference type="ARBA" id="ARBA00023286"/>
    </source>
</evidence>
<dbReference type="Gene3D" id="1.10.287.70">
    <property type="match status" value="2"/>
</dbReference>
<keyword evidence="4 23" id="KW-0812">Transmembrane</keyword>
<dbReference type="GO" id="GO:0022824">
    <property type="term" value="F:transmitter-gated monoatomic ion channel activity"/>
    <property type="evidence" value="ECO:0007669"/>
    <property type="project" value="UniProtKB-ARBA"/>
</dbReference>
<evidence type="ECO:0000256" key="22">
    <source>
        <dbReference type="PIRSR" id="PIRSR601508-3"/>
    </source>
</evidence>
<keyword evidence="7 23" id="KW-0770">Synapse</keyword>
<evidence type="ECO:0000256" key="10">
    <source>
        <dbReference type="ARBA" id="ARBA00023139"/>
    </source>
</evidence>
<dbReference type="InterPro" id="IPR019594">
    <property type="entry name" value="Glu/Gly-bd"/>
</dbReference>
<keyword evidence="9 23" id="KW-0472">Membrane</keyword>
<feature type="domain" description="Ionotropic glutamate receptor C-terminal" evidence="25">
    <location>
        <begin position="342"/>
        <end position="717"/>
    </location>
</feature>
<evidence type="ECO:0000256" key="23">
    <source>
        <dbReference type="RuleBase" id="RU367118"/>
    </source>
</evidence>
<feature type="binding site" evidence="20">
    <location>
        <position position="653"/>
    </location>
    <ligand>
        <name>L-glutamate</name>
        <dbReference type="ChEBI" id="CHEBI:29985"/>
    </ligand>
</feature>
<evidence type="ECO:0000256" key="9">
    <source>
        <dbReference type="ARBA" id="ARBA00023136"/>
    </source>
</evidence>
<feature type="disulfide bond" evidence="22">
    <location>
        <begin position="666"/>
        <end position="721"/>
    </location>
</feature>
<dbReference type="Pfam" id="PF10613">
    <property type="entry name" value="Lig_chan-Glu_bd"/>
    <property type="match status" value="1"/>
</dbReference>
<feature type="non-terminal residue" evidence="27">
    <location>
        <position position="840"/>
    </location>
</feature>
<comment type="similarity">
    <text evidence="23">Belongs to the glutamate-gated ion channel (TC 1.A.10.1) family.</text>
</comment>
<dbReference type="InterPro" id="IPR001828">
    <property type="entry name" value="ANF_lig-bd_rcpt"/>
</dbReference>
<dbReference type="GO" id="GO:0007166">
    <property type="term" value="P:cell surface receptor signaling pathway"/>
    <property type="evidence" value="ECO:0007669"/>
    <property type="project" value="UniProtKB-ARBA"/>
</dbReference>
<keyword evidence="13" id="KW-0325">Glycoprotein</keyword>
<keyword evidence="8 23" id="KW-0406">Ion transport</keyword>
<evidence type="ECO:0000313" key="27">
    <source>
        <dbReference type="EMBL" id="EFB16370.1"/>
    </source>
</evidence>
<dbReference type="InterPro" id="IPR001320">
    <property type="entry name" value="Iontro_rcpt_C"/>
</dbReference>
<evidence type="ECO:0000256" key="16">
    <source>
        <dbReference type="ARBA" id="ARBA00023288"/>
    </source>
</evidence>
<feature type="binding site" evidence="20">
    <location>
        <position position="602"/>
    </location>
    <ligand>
        <name>L-glutamate</name>
        <dbReference type="ChEBI" id="CHEBI:29985"/>
    </ligand>
</feature>
<reference evidence="27" key="1">
    <citation type="journal article" date="2010" name="Nature">
        <title>The sequence and de novo assembly of the giant panda genome.</title>
        <authorList>
            <person name="Li R."/>
            <person name="Fan W."/>
            <person name="Tian G."/>
            <person name="Zhu H."/>
            <person name="He L."/>
            <person name="Cai J."/>
            <person name="Huang Q."/>
            <person name="Cai Q."/>
            <person name="Li B."/>
            <person name="Bai Y."/>
            <person name="Zhang Z."/>
            <person name="Zhang Y."/>
            <person name="Wang W."/>
            <person name="Li J."/>
            <person name="Wei F."/>
            <person name="Li H."/>
            <person name="Jian M."/>
            <person name="Li J."/>
            <person name="Zhang Z."/>
            <person name="Nielsen R."/>
            <person name="Li D."/>
            <person name="Gu W."/>
            <person name="Yang Z."/>
            <person name="Xuan Z."/>
            <person name="Ryder O.A."/>
            <person name="Leung F.C."/>
            <person name="Zhou Y."/>
            <person name="Cao J."/>
            <person name="Sun X."/>
            <person name="Fu Y."/>
            <person name="Fang X."/>
            <person name="Guo X."/>
            <person name="Wang B."/>
            <person name="Hou R."/>
            <person name="Shen F."/>
            <person name="Mu B."/>
            <person name="Ni P."/>
            <person name="Lin R."/>
            <person name="Qian W."/>
            <person name="Wang G."/>
            <person name="Yu C."/>
            <person name="Nie W."/>
            <person name="Wang J."/>
            <person name="Wu Z."/>
            <person name="Liang H."/>
            <person name="Min J."/>
            <person name="Wu Q."/>
            <person name="Cheng S."/>
            <person name="Ruan J."/>
            <person name="Wang M."/>
            <person name="Shi Z."/>
            <person name="Wen M."/>
            <person name="Liu B."/>
            <person name="Ren X."/>
            <person name="Zheng H."/>
            <person name="Dong D."/>
            <person name="Cook K."/>
            <person name="Shan G."/>
            <person name="Zhang H."/>
            <person name="Kosiol C."/>
            <person name="Xie X."/>
            <person name="Lu Z."/>
            <person name="Zheng H."/>
            <person name="Li Y."/>
            <person name="Steiner C.C."/>
            <person name="Lam T.T."/>
            <person name="Lin S."/>
            <person name="Zhang Q."/>
            <person name="Li G."/>
            <person name="Tian J."/>
            <person name="Gong T."/>
            <person name="Liu H."/>
            <person name="Zhang D."/>
            <person name="Fang L."/>
            <person name="Ye C."/>
            <person name="Zhang J."/>
            <person name="Hu W."/>
            <person name="Xu A."/>
            <person name="Ren Y."/>
            <person name="Zhang G."/>
            <person name="Bruford M.W."/>
            <person name="Li Q."/>
            <person name="Ma L."/>
            <person name="Guo Y."/>
            <person name="An N."/>
            <person name="Hu Y."/>
            <person name="Zheng Y."/>
            <person name="Shi Y."/>
            <person name="Li Z."/>
            <person name="Liu Q."/>
            <person name="Chen Y."/>
            <person name="Zhao J."/>
            <person name="Qu N."/>
            <person name="Zhao S."/>
            <person name="Tian F."/>
            <person name="Wang X."/>
            <person name="Wang H."/>
            <person name="Xu L."/>
            <person name="Liu X."/>
            <person name="Vinar T."/>
            <person name="Wang Y."/>
            <person name="Lam T.W."/>
            <person name="Yiu S.M."/>
            <person name="Liu S."/>
            <person name="Zhang H."/>
            <person name="Li D."/>
            <person name="Huang Y."/>
            <person name="Wang X."/>
            <person name="Yang G."/>
            <person name="Jiang Z."/>
            <person name="Wang J."/>
            <person name="Qin N."/>
            <person name="Li L."/>
            <person name="Li J."/>
            <person name="Bolund L."/>
            <person name="Kristiansen K."/>
            <person name="Wong G.K."/>
            <person name="Olson M."/>
            <person name="Zhang X."/>
            <person name="Li S."/>
            <person name="Yang H."/>
            <person name="Wang J."/>
            <person name="Wang J."/>
        </authorList>
    </citation>
    <scope>NUCLEOTIDE SEQUENCE [LARGE SCALE GENOMIC DNA]</scope>
</reference>
<dbReference type="InParanoid" id="D2HMJ5"/>
<sequence length="840" mass="94000">SFSSPPPVCSQFSKGVYAIFGFYERRTVNMLTSFCGALHVCFITPSFPVDTSNQFVLQLRPELQDALISIIDHYKWQKFVYIYDADRGLSVLQKVLDTAAEKNWQVTAVNILTTTEEGYRMLFQDLEKKKERLVVVDCESERLNAILGQIIKLEKNGIGYHYILANLGFMDIDLNKFKESGANVTGFQLVNYTDTIPAKIMQQWKNSDARDHTRVDWKRPKYTSALTYDGVKVMAEAFQSLRRQRIDISRRGNAGDCLANPAVPWGQGIDIQRALQQVRFEGLTGNVQFNEKGRRTNYTLHVIEMKHDGIRKIGYWNEDDKFVPAATDAQAGGDNSSVQNRTYIVTTILEDPYVMLKKNANQFEGNDRYEGYCVELAAEIAKHVGYSYRLEIVSDGKYGARDPDTKAWNGMVGELVYGRADVAVAPLTITLVREEVIDFSKPFMSLGISIMIKKPQKSKPGVFSFLDPLAYEIWMCIVFAYIGVSVVLFLVSRFSPYEWHSEEFEEGRDQTTSDQSNEFGIFNSLWFSLGAFMQQGCDISPRSLSGRIVGGVWWFFTLIIISSYTANLAAFLTVERMVSPIESAEDLAKQTEIAYGTLEAGSTKEFFRRSKIAVFEKMWTYMKSAEPSVFVRTTEEGMIRVRKSKGKYAYLLESTMNEYIEQRKPCDTMKVGGNLDSKGYGIATPKGSALRNPVNLAVLKLNEQGLLDKLKNKWWYDKGECGSGGGDSKDKTSALSLSNVAGVFYILIGGLGLAMLVALIEFCYKSRSESKRMKGFCLIPQQSINEAIRTSTLPRNSGAGTSGGGSGENGRVVSHDFPKSMQSIPCMSHSSGMPLGATGL</sequence>
<dbReference type="Pfam" id="PF01094">
    <property type="entry name" value="ANF_receptor"/>
    <property type="match status" value="1"/>
</dbReference>
<keyword evidence="1 23" id="KW-0813">Transport</keyword>
<evidence type="ECO:0000256" key="8">
    <source>
        <dbReference type="ARBA" id="ARBA00023065"/>
    </source>
</evidence>
<keyword evidence="11 22" id="KW-1015">Disulfide bond</keyword>
<evidence type="ECO:0000256" key="17">
    <source>
        <dbReference type="ARBA" id="ARBA00023303"/>
    </source>
</evidence>
<dbReference type="PRINTS" id="PR00177">
    <property type="entry name" value="NMDARECEPTOR"/>
</dbReference>
<dbReference type="GO" id="GO:0045211">
    <property type="term" value="C:postsynaptic membrane"/>
    <property type="evidence" value="ECO:0007669"/>
    <property type="project" value="UniProtKB-SubCell"/>
</dbReference>
<accession>D2HMJ5</accession>
<feature type="domain" description="Ionotropic glutamate receptor L-glutamate and glycine-binding" evidence="26">
    <location>
        <begin position="352"/>
        <end position="417"/>
    </location>
</feature>
<evidence type="ECO:0000256" key="1">
    <source>
        <dbReference type="ARBA" id="ARBA00022448"/>
    </source>
</evidence>
<keyword evidence="12 23" id="KW-0675">Receptor</keyword>
<feature type="site" description="Interaction with the cone snail toxin Con-ikot-ikot" evidence="21">
    <location>
        <position position="700"/>
    </location>
</feature>
<evidence type="ECO:0000256" key="20">
    <source>
        <dbReference type="PIRSR" id="PIRSR601508-1"/>
    </source>
</evidence>
<evidence type="ECO:0000256" key="21">
    <source>
        <dbReference type="PIRSR" id="PIRSR601508-2"/>
    </source>
</evidence>
<comment type="catalytic activity">
    <reaction evidence="19">
        <text>Ca(2+)(in) = Ca(2+)(out)</text>
        <dbReference type="Rhea" id="RHEA:29671"/>
        <dbReference type="ChEBI" id="CHEBI:29108"/>
    </reaction>
</comment>
<keyword evidence="5" id="KW-0732">Signal</keyword>
<feature type="transmembrane region" description="Helical" evidence="23">
    <location>
        <begin position="552"/>
        <end position="574"/>
    </location>
</feature>
<keyword evidence="10" id="KW-0564">Palmitate</keyword>
<dbReference type="InterPro" id="IPR001508">
    <property type="entry name" value="Iono_Glu_rcpt_met"/>
</dbReference>
<dbReference type="FunFam" id="3.40.50.2300:FF:000004">
    <property type="entry name" value="Glutamate receptor, ionotropic, AMPA 2"/>
    <property type="match status" value="1"/>
</dbReference>
<dbReference type="Pfam" id="PF00060">
    <property type="entry name" value="Lig_chan"/>
    <property type="match status" value="1"/>
</dbReference>
<dbReference type="Gene3D" id="3.40.190.10">
    <property type="entry name" value="Periplasmic binding protein-like II"/>
    <property type="match status" value="2"/>
</dbReference>
<protein>
    <recommendedName>
        <fullName evidence="23">Glutamate receptor</fullName>
    </recommendedName>
</protein>
<dbReference type="Gene3D" id="3.40.50.2300">
    <property type="match status" value="2"/>
</dbReference>
<evidence type="ECO:0000256" key="6">
    <source>
        <dbReference type="ARBA" id="ARBA00022989"/>
    </source>
</evidence>
<dbReference type="CDD" id="cd13729">
    <property type="entry name" value="PBP2_iGluR_AMPA_GluR1"/>
    <property type="match status" value="1"/>
</dbReference>
<evidence type="ECO:0000256" key="4">
    <source>
        <dbReference type="ARBA" id="ARBA00022692"/>
    </source>
</evidence>
<evidence type="ECO:0000256" key="19">
    <source>
        <dbReference type="ARBA" id="ARBA00036634"/>
    </source>
</evidence>
<feature type="site" description="Interaction with the cone snail toxin Con-ikot-ikot" evidence="21">
    <location>
        <position position="608"/>
    </location>
</feature>
<organism evidence="27">
    <name type="scientific">Ailuropoda melanoleuca</name>
    <name type="common">Giant panda</name>
    <dbReference type="NCBI Taxonomy" id="9646"/>
    <lineage>
        <taxon>Eukaryota</taxon>
        <taxon>Metazoa</taxon>
        <taxon>Chordata</taxon>
        <taxon>Craniata</taxon>
        <taxon>Vertebrata</taxon>
        <taxon>Euteleostomi</taxon>
        <taxon>Mammalia</taxon>
        <taxon>Eutheria</taxon>
        <taxon>Laurasiatheria</taxon>
        <taxon>Carnivora</taxon>
        <taxon>Caniformia</taxon>
        <taxon>Ursidae</taxon>
        <taxon>Ailuropoda</taxon>
    </lineage>
</organism>
<dbReference type="SMART" id="SM00079">
    <property type="entry name" value="PBPe"/>
    <property type="match status" value="1"/>
</dbReference>